<reference evidence="1" key="1">
    <citation type="submission" date="2019-08" db="EMBL/GenBank/DDBJ databases">
        <authorList>
            <person name="Kucharzyk K."/>
            <person name="Murdoch R.W."/>
            <person name="Higgins S."/>
            <person name="Loffler F."/>
        </authorList>
    </citation>
    <scope>NUCLEOTIDE SEQUENCE</scope>
</reference>
<protein>
    <recommendedName>
        <fullName evidence="2">C2H2-type domain-containing protein</fullName>
    </recommendedName>
</protein>
<gene>
    <name evidence="1" type="ORF">SDC9_67925</name>
</gene>
<proteinExistence type="predicted"/>
<dbReference type="EMBL" id="VSSQ01003598">
    <property type="protein sequence ID" value="MPM21481.1"/>
    <property type="molecule type" value="Genomic_DNA"/>
</dbReference>
<comment type="caution">
    <text evidence="1">The sequence shown here is derived from an EMBL/GenBank/DDBJ whole genome shotgun (WGS) entry which is preliminary data.</text>
</comment>
<evidence type="ECO:0008006" key="2">
    <source>
        <dbReference type="Google" id="ProtNLM"/>
    </source>
</evidence>
<organism evidence="1">
    <name type="scientific">bioreactor metagenome</name>
    <dbReference type="NCBI Taxonomy" id="1076179"/>
    <lineage>
        <taxon>unclassified sequences</taxon>
        <taxon>metagenomes</taxon>
        <taxon>ecological metagenomes</taxon>
    </lineage>
</organism>
<accession>A0A644Y0Q0</accession>
<dbReference type="AlphaFoldDB" id="A0A644Y0Q0"/>
<sequence length="71" mass="8118">MAMWGIFKCQLCGKKFKEKFTPEQERNIQIDHIGKYTHIISTHVCKDGKYGCGVLIGAENRTRSSKKGEEN</sequence>
<name>A0A644Y0Q0_9ZZZZ</name>
<evidence type="ECO:0000313" key="1">
    <source>
        <dbReference type="EMBL" id="MPM21481.1"/>
    </source>
</evidence>